<proteinExistence type="predicted"/>
<dbReference type="AlphaFoldDB" id="A0AA96LE70"/>
<feature type="domain" description="Shedu protein SduA N-terminal" evidence="2">
    <location>
        <begin position="23"/>
        <end position="124"/>
    </location>
</feature>
<dbReference type="Pfam" id="PF14082">
    <property type="entry name" value="SduA_C"/>
    <property type="match status" value="1"/>
</dbReference>
<evidence type="ECO:0000259" key="1">
    <source>
        <dbReference type="Pfam" id="PF14082"/>
    </source>
</evidence>
<evidence type="ECO:0000313" key="3">
    <source>
        <dbReference type="EMBL" id="WNQ12066.1"/>
    </source>
</evidence>
<evidence type="ECO:0000259" key="2">
    <source>
        <dbReference type="Pfam" id="PF21407"/>
    </source>
</evidence>
<reference evidence="3 4" key="1">
    <citation type="submission" date="2022-02" db="EMBL/GenBank/DDBJ databases">
        <title>Paenibacillus sp. MBLB1776 Whole Genome Shotgun Sequencing.</title>
        <authorList>
            <person name="Hwang C.Y."/>
            <person name="Cho E.-S."/>
            <person name="Seo M.-J."/>
        </authorList>
    </citation>
    <scope>NUCLEOTIDE SEQUENCE [LARGE SCALE GENOMIC DNA]</scope>
    <source>
        <strain evidence="3 4">MBLB1776</strain>
    </source>
</reference>
<accession>A0AA96LE70</accession>
<name>A0AA96LE70_9BACL</name>
<organism evidence="3 4">
    <name type="scientific">Paenibacillus aurantius</name>
    <dbReference type="NCBI Taxonomy" id="2918900"/>
    <lineage>
        <taxon>Bacteria</taxon>
        <taxon>Bacillati</taxon>
        <taxon>Bacillota</taxon>
        <taxon>Bacilli</taxon>
        <taxon>Bacillales</taxon>
        <taxon>Paenibacillaceae</taxon>
        <taxon>Paenibacillus</taxon>
    </lineage>
</organism>
<dbReference type="InterPro" id="IPR025359">
    <property type="entry name" value="SduA_C"/>
</dbReference>
<evidence type="ECO:0000313" key="4">
    <source>
        <dbReference type="Proteomes" id="UP001305702"/>
    </source>
</evidence>
<dbReference type="RefSeq" id="WP_315605843.1">
    <property type="nucleotide sequence ID" value="NZ_CP130318.1"/>
</dbReference>
<keyword evidence="4" id="KW-1185">Reference proteome</keyword>
<dbReference type="KEGG" id="paun:MJA45_03110"/>
<dbReference type="Proteomes" id="UP001305702">
    <property type="component" value="Chromosome"/>
</dbReference>
<gene>
    <name evidence="3" type="ORF">MJA45_03110</name>
</gene>
<dbReference type="Pfam" id="PF21407">
    <property type="entry name" value="SduA_N"/>
    <property type="match status" value="1"/>
</dbReference>
<dbReference type="EMBL" id="CP130318">
    <property type="protein sequence ID" value="WNQ12066.1"/>
    <property type="molecule type" value="Genomic_DNA"/>
</dbReference>
<sequence length="388" mass="44274">MVKLSNNVRARDDKMINNFRVTSTSLRSAEVEDIILRETTTTRLVFRATIVDNQHDQSKSVKGTFIFQKKSMKNIWEDTKDIPLTSLKAGEGVSLKLDTGELHSLVTSVKQLYELHLQYGVPTGTNEFTVTDKNVTSVIQQFMQDSSLLDQLVEQGKTELFIESVKWISDHKDSGQIIGKLRQINIDDLSKINSVVGIANFVKILDVWRKNKTNADEEYWQQLLTNHSWILSQVFAQPLVLFKDKVYLGGKGLDNSGGKVVDFLYKNELTESVAMIEIKTPETKIMASEYRNKVYSIHSDLTGAITQVLAYKEQIQRDYNSLRLQTEDTFKVLNPKCIVVAGCLENLSGEKLHSFELFRREMKNVEIITFDELFGKIEAILEFLQSET</sequence>
<dbReference type="InterPro" id="IPR048396">
    <property type="entry name" value="SduA_N"/>
</dbReference>
<feature type="domain" description="Shedu protein SduA C-terminal" evidence="1">
    <location>
        <begin position="215"/>
        <end position="373"/>
    </location>
</feature>
<protein>
    <submittedName>
        <fullName evidence="3">DUF4263 domain-containing protein</fullName>
    </submittedName>
</protein>